<dbReference type="Pfam" id="PF00465">
    <property type="entry name" value="Fe-ADH"/>
    <property type="match status" value="1"/>
</dbReference>
<dbReference type="EMBL" id="VIRB01000052">
    <property type="protein sequence ID" value="NDO68648.1"/>
    <property type="molecule type" value="Genomic_DNA"/>
</dbReference>
<dbReference type="OrthoDB" id="9804734at2"/>
<dbReference type="Proteomes" id="UP000474104">
    <property type="component" value="Unassembled WGS sequence"/>
</dbReference>
<evidence type="ECO:0000313" key="4">
    <source>
        <dbReference type="EMBL" id="NDO68648.1"/>
    </source>
</evidence>
<dbReference type="CDD" id="cd08185">
    <property type="entry name" value="Fe-ADH-like"/>
    <property type="match status" value="1"/>
</dbReference>
<dbReference type="InterPro" id="IPR056798">
    <property type="entry name" value="ADH_Fe_C"/>
</dbReference>
<organism evidence="4 5">
    <name type="scientific">Schaedlerella arabinosiphila</name>
    <dbReference type="NCBI Taxonomy" id="2044587"/>
    <lineage>
        <taxon>Bacteria</taxon>
        <taxon>Bacillati</taxon>
        <taxon>Bacillota</taxon>
        <taxon>Clostridia</taxon>
        <taxon>Lachnospirales</taxon>
        <taxon>Lachnospiraceae</taxon>
        <taxon>Schaedlerella</taxon>
    </lineage>
</organism>
<dbReference type="AlphaFoldDB" id="A0A9X5H613"/>
<protein>
    <submittedName>
        <fullName evidence="4">Iron-containing alcohol dehydrogenase</fullName>
    </submittedName>
</protein>
<evidence type="ECO:0000259" key="3">
    <source>
        <dbReference type="Pfam" id="PF25137"/>
    </source>
</evidence>
<dbReference type="Pfam" id="PF25137">
    <property type="entry name" value="ADH_Fe_C"/>
    <property type="match status" value="1"/>
</dbReference>
<dbReference type="SUPFAM" id="SSF56796">
    <property type="entry name" value="Dehydroquinate synthase-like"/>
    <property type="match status" value="1"/>
</dbReference>
<sequence length="384" mass="42181">MKEFTFELPTKIYFGTNMTEDVLQKESAQFAGNVLIVTSGRSLITYGYLPKLISIIEHLPGNEKVVVYDKITQNPKLKEAQEAISLGKKEHVQSVVGFGGGSSIDAAKAVAAGIASDENIETFLLNGREPDGNVLPIIAIPTTAGTGSELSKGAILSSPAHHIKAGIRGKKLLPRMAVIDTSYTWTVPERITCETGFDVLAHAVESYVAVKSNAFSEMFSEKAIRIVGENLPKLIRNPGDHAAREQMCFASMIMGSNLANIGTCLPHRIQYAIGACTESSHAAGLIALYPSWIRHEFEVNPRKLNHVFQWLGYDPVNDAAQAEQLFSELKTEWKIPYSLSELGIRESMIEDLADQVTGNLANDRLSEKESIIRSILKESYLFRQ</sequence>
<evidence type="ECO:0000259" key="2">
    <source>
        <dbReference type="Pfam" id="PF00465"/>
    </source>
</evidence>
<feature type="domain" description="Alcohol dehydrogenase iron-type/glycerol dehydrogenase GldA" evidence="2">
    <location>
        <begin position="9"/>
        <end position="181"/>
    </location>
</feature>
<dbReference type="InterPro" id="IPR039697">
    <property type="entry name" value="Alcohol_dehydrogenase_Fe"/>
</dbReference>
<gene>
    <name evidence="4" type="ORF">FMM80_08135</name>
</gene>
<accession>A0A9X5H613</accession>
<name>A0A9X5H613_9FIRM</name>
<dbReference type="InterPro" id="IPR001670">
    <property type="entry name" value="ADH_Fe/GldA"/>
</dbReference>
<dbReference type="FunFam" id="3.40.50.1970:FF:000003">
    <property type="entry name" value="Alcohol dehydrogenase, iron-containing"/>
    <property type="match status" value="1"/>
</dbReference>
<evidence type="ECO:0000313" key="5">
    <source>
        <dbReference type="Proteomes" id="UP000474104"/>
    </source>
</evidence>
<evidence type="ECO:0000256" key="1">
    <source>
        <dbReference type="ARBA" id="ARBA00023002"/>
    </source>
</evidence>
<reference evidence="4 5" key="1">
    <citation type="submission" date="2019-07" db="EMBL/GenBank/DDBJ databases">
        <title>Draft genome sequences of 15 bacterial species constituting the stable defined intestinal microbiota of the GM15 gnotobiotic mouse model.</title>
        <authorList>
            <person name="Elie C."/>
            <person name="Mathieu A."/>
            <person name="Saliou A."/>
            <person name="Darnaud M."/>
            <person name="Leulier F."/>
            <person name="Tamellini A."/>
        </authorList>
    </citation>
    <scope>NUCLEOTIDE SEQUENCE [LARGE SCALE GENOMIC DNA]</scope>
    <source>
        <strain evidence="5">ASF 502</strain>
    </source>
</reference>
<keyword evidence="1" id="KW-0560">Oxidoreductase</keyword>
<dbReference type="GO" id="GO:0046872">
    <property type="term" value="F:metal ion binding"/>
    <property type="evidence" value="ECO:0007669"/>
    <property type="project" value="InterPro"/>
</dbReference>
<proteinExistence type="predicted"/>
<feature type="domain" description="Fe-containing alcohol dehydrogenase-like C-terminal" evidence="3">
    <location>
        <begin position="193"/>
        <end position="378"/>
    </location>
</feature>
<dbReference type="PANTHER" id="PTHR11496:SF83">
    <property type="entry name" value="HYDROXYACID-OXOACID TRANSHYDROGENASE, MITOCHONDRIAL"/>
    <property type="match status" value="1"/>
</dbReference>
<dbReference type="PANTHER" id="PTHR11496">
    <property type="entry name" value="ALCOHOL DEHYDROGENASE"/>
    <property type="match status" value="1"/>
</dbReference>
<dbReference type="RefSeq" id="WP_004071881.1">
    <property type="nucleotide sequence ID" value="NZ_VIRB01000052.1"/>
</dbReference>
<dbReference type="GO" id="GO:0004022">
    <property type="term" value="F:alcohol dehydrogenase (NAD+) activity"/>
    <property type="evidence" value="ECO:0007669"/>
    <property type="project" value="TreeGrafter"/>
</dbReference>
<comment type="caution">
    <text evidence="4">The sequence shown here is derived from an EMBL/GenBank/DDBJ whole genome shotgun (WGS) entry which is preliminary data.</text>
</comment>
<dbReference type="Gene3D" id="3.40.50.1970">
    <property type="match status" value="1"/>
</dbReference>
<dbReference type="Gene3D" id="1.20.1090.10">
    <property type="entry name" value="Dehydroquinate synthase-like - alpha domain"/>
    <property type="match status" value="1"/>
</dbReference>